<evidence type="ECO:0000313" key="4">
    <source>
        <dbReference type="Proteomes" id="UP000186914"/>
    </source>
</evidence>
<evidence type="ECO:0000313" key="3">
    <source>
        <dbReference type="EMBL" id="SIR88916.1"/>
    </source>
</evidence>
<reference evidence="4" key="1">
    <citation type="submission" date="2017-01" db="EMBL/GenBank/DDBJ databases">
        <authorList>
            <person name="Varghese N."/>
            <person name="Submissions S."/>
        </authorList>
    </citation>
    <scope>NUCLEOTIDE SEQUENCE [LARGE SCALE GENOMIC DNA]</scope>
    <source>
        <strain evidence="4">CGMCC 1.7737</strain>
    </source>
</reference>
<keyword evidence="2" id="KW-1133">Transmembrane helix</keyword>
<sequence length="99" mass="10599">MTTRASKGAEPSVMSANKAAQREGAARQRLLVRHPLTFYFLFAYAFAWFVWVPLALSEDGAGVLSFRSPVGASASIVIASFGPFLSAFIMTGIPEDGRG</sequence>
<accession>A0A1N7ELE9</accession>
<evidence type="ECO:0000256" key="1">
    <source>
        <dbReference type="SAM" id="MobiDB-lite"/>
    </source>
</evidence>
<keyword evidence="2" id="KW-0812">Transmembrane</keyword>
<protein>
    <submittedName>
        <fullName evidence="3">Uncharacterized protein</fullName>
    </submittedName>
</protein>
<gene>
    <name evidence="3" type="ORF">SAMN05421858_4371</name>
</gene>
<name>A0A1N7ELE9_9EURY</name>
<evidence type="ECO:0000256" key="2">
    <source>
        <dbReference type="SAM" id="Phobius"/>
    </source>
</evidence>
<dbReference type="EMBL" id="FTNO01000006">
    <property type="protein sequence ID" value="SIR88916.1"/>
    <property type="molecule type" value="Genomic_DNA"/>
</dbReference>
<feature type="transmembrane region" description="Helical" evidence="2">
    <location>
        <begin position="36"/>
        <end position="54"/>
    </location>
</feature>
<organism evidence="3 4">
    <name type="scientific">Haladaptatus litoreus</name>
    <dbReference type="NCBI Taxonomy" id="553468"/>
    <lineage>
        <taxon>Archaea</taxon>
        <taxon>Methanobacteriati</taxon>
        <taxon>Methanobacteriota</taxon>
        <taxon>Stenosarchaea group</taxon>
        <taxon>Halobacteria</taxon>
        <taxon>Halobacteriales</taxon>
        <taxon>Haladaptataceae</taxon>
        <taxon>Haladaptatus</taxon>
    </lineage>
</organism>
<proteinExistence type="predicted"/>
<dbReference type="AlphaFoldDB" id="A0A1N7ELE9"/>
<dbReference type="Proteomes" id="UP000186914">
    <property type="component" value="Unassembled WGS sequence"/>
</dbReference>
<feature type="transmembrane region" description="Helical" evidence="2">
    <location>
        <begin position="74"/>
        <end position="93"/>
    </location>
</feature>
<feature type="region of interest" description="Disordered" evidence="1">
    <location>
        <begin position="1"/>
        <end position="20"/>
    </location>
</feature>
<keyword evidence="4" id="KW-1185">Reference proteome</keyword>
<keyword evidence="2" id="KW-0472">Membrane</keyword>